<organism evidence="3 4">
    <name type="scientific">Actinomadura macrotermitis</name>
    <dbReference type="NCBI Taxonomy" id="2585200"/>
    <lineage>
        <taxon>Bacteria</taxon>
        <taxon>Bacillati</taxon>
        <taxon>Actinomycetota</taxon>
        <taxon>Actinomycetes</taxon>
        <taxon>Streptosporangiales</taxon>
        <taxon>Thermomonosporaceae</taxon>
        <taxon>Actinomadura</taxon>
    </lineage>
</organism>
<keyword evidence="4" id="KW-1185">Reference proteome</keyword>
<feature type="transmembrane region" description="Helical" evidence="2">
    <location>
        <begin position="87"/>
        <end position="107"/>
    </location>
</feature>
<protein>
    <submittedName>
        <fullName evidence="3">Uncharacterized protein</fullName>
    </submittedName>
</protein>
<reference evidence="3 4" key="1">
    <citation type="submission" date="2019-10" db="EMBL/GenBank/DDBJ databases">
        <title>Actinomadura rubteroloni sp. nov. and Actinomadura macrotermitis sp. nov., isolated from the gut of fungus growing-termite Macrotermes natalensis.</title>
        <authorList>
            <person name="Benndorf R."/>
            <person name="Martin K."/>
            <person name="Kuefner M."/>
            <person name="De Beer W."/>
            <person name="Kaster A.-K."/>
            <person name="Vollmers J."/>
            <person name="Poulsen M."/>
            <person name="Beemelmanns C."/>
        </authorList>
    </citation>
    <scope>NUCLEOTIDE SEQUENCE [LARGE SCALE GENOMIC DNA]</scope>
    <source>
        <strain evidence="3 4">RB68</strain>
    </source>
</reference>
<feature type="transmembrane region" description="Helical" evidence="2">
    <location>
        <begin position="127"/>
        <end position="146"/>
    </location>
</feature>
<evidence type="ECO:0000313" key="3">
    <source>
        <dbReference type="EMBL" id="MQY03494.1"/>
    </source>
</evidence>
<keyword evidence="2" id="KW-1133">Transmembrane helix</keyword>
<dbReference type="AlphaFoldDB" id="A0A7K0BS35"/>
<dbReference type="Proteomes" id="UP000487268">
    <property type="component" value="Unassembled WGS sequence"/>
</dbReference>
<keyword evidence="2" id="KW-0472">Membrane</keyword>
<accession>A0A7K0BS35</accession>
<evidence type="ECO:0000313" key="4">
    <source>
        <dbReference type="Proteomes" id="UP000487268"/>
    </source>
</evidence>
<feature type="region of interest" description="Disordered" evidence="1">
    <location>
        <begin position="274"/>
        <end position="309"/>
    </location>
</feature>
<evidence type="ECO:0000256" key="2">
    <source>
        <dbReference type="SAM" id="Phobius"/>
    </source>
</evidence>
<proteinExistence type="predicted"/>
<keyword evidence="2" id="KW-0812">Transmembrane</keyword>
<dbReference type="EMBL" id="WEGH01000001">
    <property type="protein sequence ID" value="MQY03494.1"/>
    <property type="molecule type" value="Genomic_DNA"/>
</dbReference>
<gene>
    <name evidence="3" type="ORF">ACRB68_15370</name>
</gene>
<evidence type="ECO:0000256" key="1">
    <source>
        <dbReference type="SAM" id="MobiDB-lite"/>
    </source>
</evidence>
<feature type="transmembrane region" description="Helical" evidence="2">
    <location>
        <begin position="12"/>
        <end position="30"/>
    </location>
</feature>
<sequence>MPQQSRRAQTRWWTAAVIASVAPTILNAISGGRETYSSAFNSDYCEGLRLQMTLWMLPGYNLLKGMPFLVVVPAFVLWLATKRRAVGWTAVALLGTVAAAEPLLFGYDVARWGQICVQGWVPLNGRQFIWWAYNLLPVVLILAATYRPGTRMIRCVSATLATGLLILTSADQGRPQIKVTSRSDCQKARYAAPGEHETFIQAVSKLSQQERVLAYLCTRRGYPQETAFKDKEIADGDLLNQGKRACSGKPELRGPSPGEIAYLCPEAAAAQSPILKRSEAERKAENDREEAKTNAQCRRGVPPGPRPVRQATQAIFGGESGSYSLGMPEDSAPFNAALKDGLIAVVNGVVTVITGTQGSLCLTVRAYRTAPPPDLKGWDRVVEVGFDSPDGRSELASMDMPLTLPVVTAAGPGPYRLRLYVRGRGEPETSFPEPPAEHHLIEVFPGKSKKLKLWKNAEH</sequence>
<name>A0A7K0BS35_9ACTN</name>
<comment type="caution">
    <text evidence="3">The sequence shown here is derived from an EMBL/GenBank/DDBJ whole genome shotgun (WGS) entry which is preliminary data.</text>
</comment>
<feature type="compositionally biased region" description="Basic and acidic residues" evidence="1">
    <location>
        <begin position="276"/>
        <end position="292"/>
    </location>
</feature>
<feature type="transmembrane region" description="Helical" evidence="2">
    <location>
        <begin position="62"/>
        <end position="80"/>
    </location>
</feature>